<name>A0A7W9J8W1_9ACTN</name>
<dbReference type="RefSeq" id="WP_184798016.1">
    <property type="nucleotide sequence ID" value="NZ_JACHMY010000001.1"/>
</dbReference>
<protein>
    <recommendedName>
        <fullName evidence="4">Terminase</fullName>
    </recommendedName>
</protein>
<dbReference type="InterPro" id="IPR005021">
    <property type="entry name" value="Terminase_largesu-like"/>
</dbReference>
<dbReference type="EMBL" id="JACHMY010000001">
    <property type="protein sequence ID" value="MBB5837757.1"/>
    <property type="molecule type" value="Genomic_DNA"/>
</dbReference>
<dbReference type="InterPro" id="IPR027417">
    <property type="entry name" value="P-loop_NTPase"/>
</dbReference>
<dbReference type="AlphaFoldDB" id="A0A7W9J8W1"/>
<accession>A0A7W9J8W1</accession>
<dbReference type="Gene3D" id="3.40.50.300">
    <property type="entry name" value="P-loop containing nucleotide triphosphate hydrolases"/>
    <property type="match status" value="1"/>
</dbReference>
<evidence type="ECO:0000313" key="3">
    <source>
        <dbReference type="Proteomes" id="UP000549971"/>
    </source>
</evidence>
<evidence type="ECO:0008006" key="4">
    <source>
        <dbReference type="Google" id="ProtNLM"/>
    </source>
</evidence>
<evidence type="ECO:0000256" key="1">
    <source>
        <dbReference type="SAM" id="MobiDB-lite"/>
    </source>
</evidence>
<organism evidence="2 3">
    <name type="scientific">Kribbella italica</name>
    <dbReference type="NCBI Taxonomy" id="1540520"/>
    <lineage>
        <taxon>Bacteria</taxon>
        <taxon>Bacillati</taxon>
        <taxon>Actinomycetota</taxon>
        <taxon>Actinomycetes</taxon>
        <taxon>Propionibacteriales</taxon>
        <taxon>Kribbellaceae</taxon>
        <taxon>Kribbella</taxon>
    </lineage>
</organism>
<proteinExistence type="predicted"/>
<keyword evidence="3" id="KW-1185">Reference proteome</keyword>
<gene>
    <name evidence="2" type="ORF">HDA39_004491</name>
</gene>
<sequence length="555" mass="60672">MPSNWCVEHKACSDKSGQSVVIAKAKADALRDAGFSAATPLTESRPLPFSLSASKDAPSPTKEVPERLRWDPDIGGRYPWLRTTVPDDAAPPLAMTPPPDNAVGSYGAEAIQWIEATQTDNSGRPLTLRWWQKLAIVRQLEHDADGRLVWRTVVESGPRRIGKSIRLRGVALWRMANAELFGEVQTVMHTGQDMAICREIQRHAWRWASGVEWKVTKGNGKEAIETPDSDRWLVRAQDAVYGYDVTLGMVDEAWAVKPDTVSEGLEPALMEREEPQLHLTSTAHRRATSLMRNRIRDALAADDGETLLLLWGAPEGADISDPEVWRAASPHWSEDRRQMITKKYAKALAGEEDPDADDPDPIEGFKAQYLNMWKLKGAATRGQEAVKPEVWELLQASRPTSPPDAAAVESWFGAGCSVAFAWRVGDRVVVSSEDYADLGDAVAAVKATGYRKLVTVGASLMEDPAVRGLRTRKGVSRSGSSIAELQRLIAEDAFRHDGGAHLSGQVLSARTTPGADGPRLASKERADAIKAAVWAVSALRRKAAGPVRLIVARGR</sequence>
<evidence type="ECO:0000313" key="2">
    <source>
        <dbReference type="EMBL" id="MBB5837757.1"/>
    </source>
</evidence>
<dbReference type="PANTHER" id="PTHR41287">
    <property type="match status" value="1"/>
</dbReference>
<feature type="region of interest" description="Disordered" evidence="1">
    <location>
        <begin position="46"/>
        <end position="65"/>
    </location>
</feature>
<dbReference type="Proteomes" id="UP000549971">
    <property type="component" value="Unassembled WGS sequence"/>
</dbReference>
<dbReference type="PANTHER" id="PTHR41287:SF1">
    <property type="entry name" value="PROTEIN YMFN"/>
    <property type="match status" value="1"/>
</dbReference>
<reference evidence="2 3" key="1">
    <citation type="submission" date="2020-08" db="EMBL/GenBank/DDBJ databases">
        <title>Sequencing the genomes of 1000 actinobacteria strains.</title>
        <authorList>
            <person name="Klenk H.-P."/>
        </authorList>
    </citation>
    <scope>NUCLEOTIDE SEQUENCE [LARGE SCALE GENOMIC DNA]</scope>
    <source>
        <strain evidence="2 3">DSM 28967</strain>
    </source>
</reference>
<comment type="caution">
    <text evidence="2">The sequence shown here is derived from an EMBL/GenBank/DDBJ whole genome shotgun (WGS) entry which is preliminary data.</text>
</comment>